<protein>
    <recommendedName>
        <fullName evidence="3">DNA polymerase III subunit delta</fullName>
    </recommendedName>
</protein>
<evidence type="ECO:0000313" key="1">
    <source>
        <dbReference type="EMBL" id="OGF93415.1"/>
    </source>
</evidence>
<accession>A0A1F5XZS6</accession>
<evidence type="ECO:0008006" key="3">
    <source>
        <dbReference type="Google" id="ProtNLM"/>
    </source>
</evidence>
<comment type="caution">
    <text evidence="1">The sequence shown here is derived from an EMBL/GenBank/DDBJ whole genome shotgun (WGS) entry which is preliminary data.</text>
</comment>
<evidence type="ECO:0000313" key="2">
    <source>
        <dbReference type="Proteomes" id="UP000178894"/>
    </source>
</evidence>
<gene>
    <name evidence="1" type="ORF">A3G54_01585</name>
</gene>
<name>A0A1F5XZS6_9BACT</name>
<sequence>MILGRDINQFFKNFFKGADAQAFLLIGDDGKAEDLLIRYLTCELKTFCKKCAGCQVDLFLGARVYEGESLKIEDAREVQFAASQTALYGAKIFRIKTGYIAADAQATLLKTIEEPHPKTYFIISLASEASLSLPLLSRLTVFKQYKQSEDASGSKFKLNLEDAGSMAQNREEAEEVFRKIEGWMESKMSTMNPDSAGSFSGFLEDYFEIKKRFFEKTYPPKMLLEHLALSKYYFD</sequence>
<dbReference type="Pfam" id="PF13177">
    <property type="entry name" value="DNA_pol3_delta2"/>
    <property type="match status" value="1"/>
</dbReference>
<dbReference type="AlphaFoldDB" id="A0A1F5XZS6"/>
<dbReference type="InterPro" id="IPR027417">
    <property type="entry name" value="P-loop_NTPase"/>
</dbReference>
<reference evidence="1 2" key="1">
    <citation type="journal article" date="2016" name="Nat. Commun.">
        <title>Thousands of microbial genomes shed light on interconnected biogeochemical processes in an aquifer system.</title>
        <authorList>
            <person name="Anantharaman K."/>
            <person name="Brown C.T."/>
            <person name="Hug L.A."/>
            <person name="Sharon I."/>
            <person name="Castelle C.J."/>
            <person name="Probst A.J."/>
            <person name="Thomas B.C."/>
            <person name="Singh A."/>
            <person name="Wilkins M.J."/>
            <person name="Karaoz U."/>
            <person name="Brodie E.L."/>
            <person name="Williams K.H."/>
            <person name="Hubbard S.S."/>
            <person name="Banfield J.F."/>
        </authorList>
    </citation>
    <scope>NUCLEOTIDE SEQUENCE [LARGE SCALE GENOMIC DNA]</scope>
</reference>
<dbReference type="SUPFAM" id="SSF52540">
    <property type="entry name" value="P-loop containing nucleoside triphosphate hydrolases"/>
    <property type="match status" value="1"/>
</dbReference>
<dbReference type="EMBL" id="MFIQ01000018">
    <property type="protein sequence ID" value="OGF93415.1"/>
    <property type="molecule type" value="Genomic_DNA"/>
</dbReference>
<dbReference type="Gene3D" id="3.40.50.300">
    <property type="entry name" value="P-loop containing nucleotide triphosphate hydrolases"/>
    <property type="match status" value="1"/>
</dbReference>
<organism evidence="1 2">
    <name type="scientific">Candidatus Giovannonibacteria bacterium RIFCSPLOWO2_12_FULL_44_15</name>
    <dbReference type="NCBI Taxonomy" id="1798364"/>
    <lineage>
        <taxon>Bacteria</taxon>
        <taxon>Candidatus Giovannoniibacteriota</taxon>
    </lineage>
</organism>
<dbReference type="STRING" id="1798364.A3G54_01585"/>
<dbReference type="Proteomes" id="UP000178894">
    <property type="component" value="Unassembled WGS sequence"/>
</dbReference>
<proteinExistence type="predicted"/>